<sequence>MAKVEQHVHSHLAFPPLNFPLTSYLTPTIYWPNERYSCRSTFTTTYDRFASLCDQIYPTRSTRSASTAIPHDAPTASSRKAPTALSTICDAATASTTISRRVLTALAPTRWRVGVFAYRAVASRQYVVVFAVRSVLYRVVRCLVQLFNQSIDFQLYLATNVFGLDLDLSENDPEVTWTGSPSQEPRTFNYFSFSTSTTTWTNVEHHGAQLEFTPEGDADIWEEDDEFIFYPVELADKNGRTFQAFTMYKRVDKKVRPVSTTFSPEYEVKRRIPEDPKLMRPRLSKHPPDFIPTKHLTTERLALLEVNADGFLWPEEEKLILDVLRLNERALAFEDRERGTFRDEYFSPYKITTVPHVPWEYKNIPIPPGILEKVIDVLKLKIEAGVYEGCQSSYRSRWFCVLKKNGKLRIVHDLQPLNKVSIRDAGMLPIVDDFVEGFAGRQCYIVFDLYWGFDARKMEPESRDMTAFMTPLGLLRITSMPTGYTNSPAEFQKCMVFILQEEIPRICNVFIDDLPIKGPASAYLDEQGEPATLPENPGIRRFIWEHAKDVNRIMHKVKLAGGTFSGTKVQICRREALIVGQLCSPDGRTPDRKKVSAILDWPPLSTPKEVQRFLGLCGTVRNWIPSYSSIIRPLTELYRQDVDFVWDARRAEAFEDIKELVASAPALTPIDYPSQRLVILSVDSSNVATGMVLSQLDEQGRRRPARYGSIPMSERESRYSQPKLELFGLYRALRHWRLYIVGVENLRVEVDAKYIAGLPNSPDLQPDAAVNRWIQGILMFHFALVHIPATKF</sequence>
<dbReference type="PANTHER" id="PTHR33064">
    <property type="entry name" value="POL PROTEIN"/>
    <property type="match status" value="1"/>
</dbReference>
<dbReference type="PANTHER" id="PTHR33064:SF37">
    <property type="entry name" value="RIBONUCLEASE H"/>
    <property type="match status" value="1"/>
</dbReference>
<evidence type="ECO:0008006" key="5">
    <source>
        <dbReference type="Google" id="ProtNLM"/>
    </source>
</evidence>
<feature type="domain" description="Reverse transcriptase" evidence="1">
    <location>
        <begin position="402"/>
        <end position="519"/>
    </location>
</feature>
<dbReference type="InterPro" id="IPR043128">
    <property type="entry name" value="Rev_trsase/Diguanyl_cyclase"/>
</dbReference>
<dbReference type="InterPro" id="IPR000477">
    <property type="entry name" value="RT_dom"/>
</dbReference>
<reference evidence="3" key="1">
    <citation type="submission" date="2014-09" db="EMBL/GenBank/DDBJ databases">
        <title>Genome sequence of the luminous mushroom Mycena chlorophos for searching fungal bioluminescence genes.</title>
        <authorList>
            <person name="Tanaka Y."/>
            <person name="Kasuga D."/>
            <person name="Oba Y."/>
            <person name="Hase S."/>
            <person name="Sato K."/>
            <person name="Oba Y."/>
            <person name="Sakakibara Y."/>
        </authorList>
    </citation>
    <scope>NUCLEOTIDE SEQUENCE</scope>
</reference>
<evidence type="ECO:0000259" key="2">
    <source>
        <dbReference type="Pfam" id="PF17919"/>
    </source>
</evidence>
<gene>
    <name evidence="3" type="ORF">MCHLO_04713</name>
</gene>
<dbReference type="EMBL" id="DF843240">
    <property type="protein sequence ID" value="GAT47248.1"/>
    <property type="molecule type" value="Genomic_DNA"/>
</dbReference>
<accession>A0ABQ0L822</accession>
<dbReference type="Gene3D" id="3.10.10.10">
    <property type="entry name" value="HIV Type 1 Reverse Transcriptase, subunit A, domain 1"/>
    <property type="match status" value="1"/>
</dbReference>
<dbReference type="Proteomes" id="UP000815677">
    <property type="component" value="Unassembled WGS sequence"/>
</dbReference>
<dbReference type="Gene3D" id="3.30.70.270">
    <property type="match status" value="2"/>
</dbReference>
<feature type="domain" description="Reverse transcriptase/retrotransposon-derived protein RNase H-like" evidence="2">
    <location>
        <begin position="646"/>
        <end position="742"/>
    </location>
</feature>
<keyword evidence="4" id="KW-1185">Reference proteome</keyword>
<dbReference type="InterPro" id="IPR043502">
    <property type="entry name" value="DNA/RNA_pol_sf"/>
</dbReference>
<evidence type="ECO:0000313" key="3">
    <source>
        <dbReference type="EMBL" id="GAT47248.1"/>
    </source>
</evidence>
<organism evidence="3 4">
    <name type="scientific">Mycena chlorophos</name>
    <name type="common">Agaric fungus</name>
    <name type="synonym">Agaricus chlorophos</name>
    <dbReference type="NCBI Taxonomy" id="658473"/>
    <lineage>
        <taxon>Eukaryota</taxon>
        <taxon>Fungi</taxon>
        <taxon>Dikarya</taxon>
        <taxon>Basidiomycota</taxon>
        <taxon>Agaricomycotina</taxon>
        <taxon>Agaricomycetes</taxon>
        <taxon>Agaricomycetidae</taxon>
        <taxon>Agaricales</taxon>
        <taxon>Marasmiineae</taxon>
        <taxon>Mycenaceae</taxon>
        <taxon>Mycena</taxon>
    </lineage>
</organism>
<evidence type="ECO:0000259" key="1">
    <source>
        <dbReference type="Pfam" id="PF00078"/>
    </source>
</evidence>
<dbReference type="Pfam" id="PF00078">
    <property type="entry name" value="RVT_1"/>
    <property type="match status" value="1"/>
</dbReference>
<dbReference type="SUPFAM" id="SSF56672">
    <property type="entry name" value="DNA/RNA polymerases"/>
    <property type="match status" value="1"/>
</dbReference>
<dbReference type="InterPro" id="IPR051320">
    <property type="entry name" value="Viral_Replic_Matur_Polypro"/>
</dbReference>
<dbReference type="InterPro" id="IPR041577">
    <property type="entry name" value="RT_RNaseH_2"/>
</dbReference>
<dbReference type="CDD" id="cd01647">
    <property type="entry name" value="RT_LTR"/>
    <property type="match status" value="1"/>
</dbReference>
<protein>
    <recommendedName>
        <fullName evidence="5">Reverse transcriptase/retrotransposon-derived protein RNase H-like domain-containing protein</fullName>
    </recommendedName>
</protein>
<proteinExistence type="predicted"/>
<dbReference type="Pfam" id="PF17919">
    <property type="entry name" value="RT_RNaseH_2"/>
    <property type="match status" value="1"/>
</dbReference>
<name>A0ABQ0L822_MYCCL</name>
<evidence type="ECO:0000313" key="4">
    <source>
        <dbReference type="Proteomes" id="UP000815677"/>
    </source>
</evidence>